<protein>
    <submittedName>
        <fullName evidence="4">PAS domain S-box-containing protein/diguanylate cyclase (GGDEF) domain-containing protein</fullName>
    </submittedName>
</protein>
<dbReference type="SMART" id="SM00091">
    <property type="entry name" value="PAS"/>
    <property type="match status" value="2"/>
</dbReference>
<dbReference type="InterPro" id="IPR013656">
    <property type="entry name" value="PAS_4"/>
</dbReference>
<evidence type="ECO:0000313" key="4">
    <source>
        <dbReference type="EMBL" id="SFK54010.1"/>
    </source>
</evidence>
<dbReference type="OrthoDB" id="23692at2"/>
<dbReference type="InterPro" id="IPR001610">
    <property type="entry name" value="PAC"/>
</dbReference>
<dbReference type="NCBIfam" id="TIGR00229">
    <property type="entry name" value="sensory_box"/>
    <property type="match status" value="2"/>
</dbReference>
<dbReference type="Pfam" id="PF00990">
    <property type="entry name" value="GGDEF"/>
    <property type="match status" value="1"/>
</dbReference>
<dbReference type="InterPro" id="IPR000014">
    <property type="entry name" value="PAS"/>
</dbReference>
<dbReference type="InterPro" id="IPR035919">
    <property type="entry name" value="EAL_sf"/>
</dbReference>
<evidence type="ECO:0000259" key="3">
    <source>
        <dbReference type="PROSITE" id="PS50887"/>
    </source>
</evidence>
<dbReference type="InParanoid" id="A0A1I4ACW6"/>
<dbReference type="NCBIfam" id="TIGR00254">
    <property type="entry name" value="GGDEF"/>
    <property type="match status" value="1"/>
</dbReference>
<sequence length="711" mass="77647">MTPAPLRSTVYESLFVHGVDGVLITSADGQTLAANARACELLGWSEAELLELGRDGVVDQGDRRWTEALETRARDGAFRGTFRLRRRDGTSFPAEVTTATFLDGGVRRAFVSFRDITEAEAEAARTAETRRAAAEVIDSLEATSDMYIGVDASWRVTYINAQAEFRLGVVRDHVIGGDLWTVFPTLLGTPFEEAYRRVVRTGAPTTFEEHYAAADLWCEVRVYPLRRGGIGIYFRDIAERRAMEQERERLLLAERQARTVAERAQLDLAHRASHDELTGLLNRAGLVQHVASVQAKWPATGLTVLFIDLDRFKLVNDSLGHGTGDHLLAAFARRLAALAGPTDMVARFGGDEFVVVMFDVPTAAAARMAEAVIATSREPVDIGARLLVTASVGLSSAAGPADLDTLLREADAALYRAKDAGREQFAWFDEQMHRDSVHRVQTEQDLRQALDRDELLVEYQPAFDLRFERISHVEALVRWQHPLRGLVPPLDFIPVAEESGLIQRVGEWVLARAVAQATRWSHIPDLRVWVNVSPHQLADAGLPERLAAQLHRAGLPGDRLGIEVTESALADVSRLAEVLGRIRALGVAIAIDDFGTGYSSLARLNALPVDVIKIDQMFVADLGTARGEAVVAGIVTLAHAIGAEVIAEGVETLPQLTTLSALGVDSACGYLLARPSAPEHLPMTVPAESSFCWRAGMHPSVARVPPGLRPH</sequence>
<dbReference type="Proteomes" id="UP000199152">
    <property type="component" value="Unassembled WGS sequence"/>
</dbReference>
<dbReference type="InterPro" id="IPR029787">
    <property type="entry name" value="Nucleotide_cyclase"/>
</dbReference>
<feature type="domain" description="PAS" evidence="1">
    <location>
        <begin position="132"/>
        <end position="176"/>
    </location>
</feature>
<feature type="domain" description="EAL" evidence="2">
    <location>
        <begin position="439"/>
        <end position="689"/>
    </location>
</feature>
<name>A0A1I4ACW6_9ACTN</name>
<dbReference type="SUPFAM" id="SSF55785">
    <property type="entry name" value="PYP-like sensor domain (PAS domain)"/>
    <property type="match status" value="2"/>
</dbReference>
<dbReference type="GO" id="GO:0006355">
    <property type="term" value="P:regulation of DNA-templated transcription"/>
    <property type="evidence" value="ECO:0007669"/>
    <property type="project" value="InterPro"/>
</dbReference>
<dbReference type="SUPFAM" id="SSF141868">
    <property type="entry name" value="EAL domain-like"/>
    <property type="match status" value="1"/>
</dbReference>
<dbReference type="SMART" id="SM00086">
    <property type="entry name" value="PAC"/>
    <property type="match status" value="1"/>
</dbReference>
<dbReference type="PANTHER" id="PTHR44757">
    <property type="entry name" value="DIGUANYLATE CYCLASE DGCP"/>
    <property type="match status" value="1"/>
</dbReference>
<evidence type="ECO:0000259" key="2">
    <source>
        <dbReference type="PROSITE" id="PS50883"/>
    </source>
</evidence>
<dbReference type="CDD" id="cd00130">
    <property type="entry name" value="PAS"/>
    <property type="match status" value="2"/>
</dbReference>
<accession>A0A1I4ACW6</accession>
<dbReference type="PROSITE" id="PS50887">
    <property type="entry name" value="GGDEF"/>
    <property type="match status" value="1"/>
</dbReference>
<dbReference type="PANTHER" id="PTHR44757:SF2">
    <property type="entry name" value="BIOFILM ARCHITECTURE MAINTENANCE PROTEIN MBAA"/>
    <property type="match status" value="1"/>
</dbReference>
<feature type="domain" description="GGDEF" evidence="3">
    <location>
        <begin position="300"/>
        <end position="430"/>
    </location>
</feature>
<dbReference type="InterPro" id="IPR052155">
    <property type="entry name" value="Biofilm_reg_signaling"/>
</dbReference>
<proteinExistence type="predicted"/>
<feature type="domain" description="PAS" evidence="1">
    <location>
        <begin position="20"/>
        <end position="50"/>
    </location>
</feature>
<keyword evidence="5" id="KW-1185">Reference proteome</keyword>
<dbReference type="STRING" id="504800.SAMN04488085_102172"/>
<dbReference type="Gene3D" id="3.30.450.20">
    <property type="entry name" value="PAS domain"/>
    <property type="match status" value="2"/>
</dbReference>
<dbReference type="Pfam" id="PF00989">
    <property type="entry name" value="PAS"/>
    <property type="match status" value="1"/>
</dbReference>
<dbReference type="RefSeq" id="WP_091321352.1">
    <property type="nucleotide sequence ID" value="NZ_FOSW01000002.1"/>
</dbReference>
<dbReference type="Pfam" id="PF08448">
    <property type="entry name" value="PAS_4"/>
    <property type="match status" value="1"/>
</dbReference>
<dbReference type="SUPFAM" id="SSF55073">
    <property type="entry name" value="Nucleotide cyclase"/>
    <property type="match status" value="1"/>
</dbReference>
<dbReference type="InterPro" id="IPR043128">
    <property type="entry name" value="Rev_trsase/Diguanyl_cyclase"/>
</dbReference>
<dbReference type="SMART" id="SM00267">
    <property type="entry name" value="GGDEF"/>
    <property type="match status" value="1"/>
</dbReference>
<organism evidence="4 5">
    <name type="scientific">Geodermatophilus ruber</name>
    <dbReference type="NCBI Taxonomy" id="504800"/>
    <lineage>
        <taxon>Bacteria</taxon>
        <taxon>Bacillati</taxon>
        <taxon>Actinomycetota</taxon>
        <taxon>Actinomycetes</taxon>
        <taxon>Geodermatophilales</taxon>
        <taxon>Geodermatophilaceae</taxon>
        <taxon>Geodermatophilus</taxon>
    </lineage>
</organism>
<evidence type="ECO:0000259" key="1">
    <source>
        <dbReference type="PROSITE" id="PS50112"/>
    </source>
</evidence>
<dbReference type="PROSITE" id="PS50883">
    <property type="entry name" value="EAL"/>
    <property type="match status" value="1"/>
</dbReference>
<dbReference type="Gene3D" id="3.30.70.270">
    <property type="match status" value="1"/>
</dbReference>
<dbReference type="InterPro" id="IPR013767">
    <property type="entry name" value="PAS_fold"/>
</dbReference>
<dbReference type="EMBL" id="FOSW01000002">
    <property type="protein sequence ID" value="SFK54010.1"/>
    <property type="molecule type" value="Genomic_DNA"/>
</dbReference>
<reference evidence="4 5" key="1">
    <citation type="submission" date="2016-10" db="EMBL/GenBank/DDBJ databases">
        <authorList>
            <person name="de Groot N.N."/>
        </authorList>
    </citation>
    <scope>NUCLEOTIDE SEQUENCE [LARGE SCALE GENOMIC DNA]</scope>
    <source>
        <strain evidence="4 5">DSM 45317</strain>
    </source>
</reference>
<dbReference type="SMART" id="SM00052">
    <property type="entry name" value="EAL"/>
    <property type="match status" value="1"/>
</dbReference>
<dbReference type="InterPro" id="IPR000160">
    <property type="entry name" value="GGDEF_dom"/>
</dbReference>
<evidence type="ECO:0000313" key="5">
    <source>
        <dbReference type="Proteomes" id="UP000199152"/>
    </source>
</evidence>
<dbReference type="CDD" id="cd01948">
    <property type="entry name" value="EAL"/>
    <property type="match status" value="1"/>
</dbReference>
<gene>
    <name evidence="4" type="ORF">SAMN04488085_102172</name>
</gene>
<dbReference type="InterPro" id="IPR035965">
    <property type="entry name" value="PAS-like_dom_sf"/>
</dbReference>
<dbReference type="Pfam" id="PF00563">
    <property type="entry name" value="EAL"/>
    <property type="match status" value="1"/>
</dbReference>
<dbReference type="InterPro" id="IPR001633">
    <property type="entry name" value="EAL_dom"/>
</dbReference>
<dbReference type="Gene3D" id="3.20.20.450">
    <property type="entry name" value="EAL domain"/>
    <property type="match status" value="1"/>
</dbReference>
<dbReference type="AlphaFoldDB" id="A0A1I4ACW6"/>
<dbReference type="PROSITE" id="PS50112">
    <property type="entry name" value="PAS"/>
    <property type="match status" value="2"/>
</dbReference>
<dbReference type="CDD" id="cd01949">
    <property type="entry name" value="GGDEF"/>
    <property type="match status" value="1"/>
</dbReference>